<evidence type="ECO:0000313" key="1">
    <source>
        <dbReference type="EMBL" id="GAA4198664.1"/>
    </source>
</evidence>
<dbReference type="RefSeq" id="WP_344849649.1">
    <property type="nucleotide sequence ID" value="NZ_BAABBY010000002.1"/>
</dbReference>
<gene>
    <name evidence="1" type="ORF">GCM10022289_07750</name>
</gene>
<comment type="caution">
    <text evidence="1">The sequence shown here is derived from an EMBL/GenBank/DDBJ whole genome shotgun (WGS) entry which is preliminary data.</text>
</comment>
<organism evidence="1 2">
    <name type="scientific">Pedobacter jeongneungensis</name>
    <dbReference type="NCBI Taxonomy" id="947309"/>
    <lineage>
        <taxon>Bacteria</taxon>
        <taxon>Pseudomonadati</taxon>
        <taxon>Bacteroidota</taxon>
        <taxon>Sphingobacteriia</taxon>
        <taxon>Sphingobacteriales</taxon>
        <taxon>Sphingobacteriaceae</taxon>
        <taxon>Pedobacter</taxon>
    </lineage>
</organism>
<name>A0ABP8B5T6_9SPHI</name>
<dbReference type="Proteomes" id="UP001501772">
    <property type="component" value="Unassembled WGS sequence"/>
</dbReference>
<evidence type="ECO:0000313" key="2">
    <source>
        <dbReference type="Proteomes" id="UP001501772"/>
    </source>
</evidence>
<dbReference type="EMBL" id="BAABBY010000002">
    <property type="protein sequence ID" value="GAA4198664.1"/>
    <property type="molecule type" value="Genomic_DNA"/>
</dbReference>
<sequence length="72" mass="7879">MALNKNRLKSKIIAAFEAEQTEQEDYVASLDRIADKLAQCMIDEIKQLTITYNSGLLAPNGAVSGTFNTTLS</sequence>
<protein>
    <submittedName>
        <fullName evidence="1">Uncharacterized protein</fullName>
    </submittedName>
</protein>
<proteinExistence type="predicted"/>
<reference evidence="2" key="1">
    <citation type="journal article" date="2019" name="Int. J. Syst. Evol. Microbiol.">
        <title>The Global Catalogue of Microorganisms (GCM) 10K type strain sequencing project: providing services to taxonomists for standard genome sequencing and annotation.</title>
        <authorList>
            <consortium name="The Broad Institute Genomics Platform"/>
            <consortium name="The Broad Institute Genome Sequencing Center for Infectious Disease"/>
            <person name="Wu L."/>
            <person name="Ma J."/>
        </authorList>
    </citation>
    <scope>NUCLEOTIDE SEQUENCE [LARGE SCALE GENOMIC DNA]</scope>
    <source>
        <strain evidence="2">JCM 17626</strain>
    </source>
</reference>
<accession>A0ABP8B5T6</accession>
<keyword evidence="2" id="KW-1185">Reference proteome</keyword>